<evidence type="ECO:0000256" key="4">
    <source>
        <dbReference type="ARBA" id="ARBA00022825"/>
    </source>
</evidence>
<dbReference type="OrthoDB" id="5240330at2"/>
<reference evidence="9 10" key="1">
    <citation type="submission" date="2018-06" db="EMBL/GenBank/DDBJ databases">
        <title>Genomic Encyclopedia of Type Strains, Phase III (KMG-III): the genomes of soil and plant-associated and newly described type strains.</title>
        <authorList>
            <person name="Whitman W."/>
        </authorList>
    </citation>
    <scope>NUCLEOTIDE SEQUENCE [LARGE SCALE GENOMIC DNA]</scope>
    <source>
        <strain evidence="9 10">CGMCC 4.7090</strain>
    </source>
</reference>
<feature type="active site" description="Charge relay system" evidence="5">
    <location>
        <position position="190"/>
    </location>
</feature>
<dbReference type="InterPro" id="IPR036852">
    <property type="entry name" value="Peptidase_S8/S53_dom_sf"/>
</dbReference>
<dbReference type="Pfam" id="PF17957">
    <property type="entry name" value="Big_7"/>
    <property type="match status" value="1"/>
</dbReference>
<feature type="active site" description="Charge relay system" evidence="5">
    <location>
        <position position="156"/>
    </location>
</feature>
<protein>
    <submittedName>
        <fullName evidence="9">Subtilisin family serine protease</fullName>
    </submittedName>
</protein>
<evidence type="ECO:0000256" key="6">
    <source>
        <dbReference type="SAM" id="SignalP"/>
    </source>
</evidence>
<comment type="caution">
    <text evidence="9">The sequence shown here is derived from an EMBL/GenBank/DDBJ whole genome shotgun (WGS) entry which is preliminary data.</text>
</comment>
<evidence type="ECO:0000256" key="5">
    <source>
        <dbReference type="PROSITE-ProRule" id="PRU01240"/>
    </source>
</evidence>
<dbReference type="Gene3D" id="2.60.40.10">
    <property type="entry name" value="Immunoglobulins"/>
    <property type="match status" value="2"/>
</dbReference>
<dbReference type="InterPro" id="IPR023828">
    <property type="entry name" value="Peptidase_S8_Ser-AS"/>
</dbReference>
<accession>A0A327ZGB2</accession>
<dbReference type="Proteomes" id="UP000249341">
    <property type="component" value="Unassembled WGS sequence"/>
</dbReference>
<dbReference type="InterPro" id="IPR022038">
    <property type="entry name" value="Ig-like_bact"/>
</dbReference>
<feature type="domain" description="Peptidase S8/S53" evidence="7">
    <location>
        <begin position="148"/>
        <end position="396"/>
    </location>
</feature>
<dbReference type="InterPro" id="IPR000209">
    <property type="entry name" value="Peptidase_S8/S53_dom"/>
</dbReference>
<evidence type="ECO:0000256" key="2">
    <source>
        <dbReference type="ARBA" id="ARBA00022670"/>
    </source>
</evidence>
<dbReference type="GO" id="GO:0004252">
    <property type="term" value="F:serine-type endopeptidase activity"/>
    <property type="evidence" value="ECO:0007669"/>
    <property type="project" value="UniProtKB-UniRule"/>
</dbReference>
<keyword evidence="4 5" id="KW-0720">Serine protease</keyword>
<dbReference type="PRINTS" id="PR00723">
    <property type="entry name" value="SUBTILISIN"/>
</dbReference>
<dbReference type="PROSITE" id="PS00138">
    <property type="entry name" value="SUBTILASE_SER"/>
    <property type="match status" value="1"/>
</dbReference>
<evidence type="ECO:0000313" key="9">
    <source>
        <dbReference type="EMBL" id="RAK40400.1"/>
    </source>
</evidence>
<keyword evidence="10" id="KW-1185">Reference proteome</keyword>
<proteinExistence type="inferred from homology"/>
<dbReference type="InterPro" id="IPR022398">
    <property type="entry name" value="Peptidase_S8_His-AS"/>
</dbReference>
<keyword evidence="6" id="KW-0732">Signal</keyword>
<dbReference type="RefSeq" id="WP_111648430.1">
    <property type="nucleotide sequence ID" value="NZ_JACHWI010000004.1"/>
</dbReference>
<dbReference type="InterPro" id="IPR006311">
    <property type="entry name" value="TAT_signal"/>
</dbReference>
<dbReference type="PANTHER" id="PTHR43806">
    <property type="entry name" value="PEPTIDASE S8"/>
    <property type="match status" value="1"/>
</dbReference>
<dbReference type="InterPro" id="IPR015500">
    <property type="entry name" value="Peptidase_S8_subtilisin-rel"/>
</dbReference>
<dbReference type="PROSITE" id="PS51892">
    <property type="entry name" value="SUBTILASE"/>
    <property type="match status" value="1"/>
</dbReference>
<dbReference type="Pfam" id="PF00082">
    <property type="entry name" value="Peptidase_S8"/>
    <property type="match status" value="1"/>
</dbReference>
<gene>
    <name evidence="9" type="ORF">B0I29_103433</name>
</gene>
<feature type="active site" description="Charge relay system" evidence="5">
    <location>
        <position position="363"/>
    </location>
</feature>
<evidence type="ECO:0000256" key="3">
    <source>
        <dbReference type="ARBA" id="ARBA00022801"/>
    </source>
</evidence>
<feature type="signal peptide" evidence="6">
    <location>
        <begin position="1"/>
        <end position="32"/>
    </location>
</feature>
<sequence>MNSSSRRVLAGIVTASLATGLGVAGVAGPAQAWDSKPIRLVVGLKSSVDAEAPLSALSGWGFKGAVEKSGALSSALAEVRAKALEVPADKSSSVIAALKADPKVSYVEVDPTAKSFAVTPNDPVYAGGHQPELAQLNVPAAWNTTKGGAIKVAVVDTGVSSVGDLSGKVLRGYDFVNGDNNASDDGDFPHGTVVASLIAAKTNNNAGLAGVCEQCQILPVKVLDWDGSGSYAAVAAGVVYAAKQGAKIINLSLGGADTSTTLQDAIAYANGRGALVVAAAGNEGTSQRMYPAAYADVLAVGGTNTRTGGKERVDFSSYGASWVDVAAPAITAGMRNNGAYCWDGNTAACWDWYYNEYEVQGTSFSAPLVAGVAALVQSKNPSWSGWSVQRAIRNTARPIGGWVERGLVDASAAVAYKTVDTAKPTGGIGIAKNTLVRGSRAISATGVKEPGNSGIRNVDLYVNGKWHSWDYVAPFAPKLNTAGKNGPLKIQLRITDKAGNIGWTPATWVVADNTPPKVTITKAPKNKAKVSGTVTVKVKASDKYKVAKVQLLVNGKVVATDTKAGYSLSFKVSKQKKTMKVVVRAYDKAGNVKKLATRTYYRR</sequence>
<dbReference type="EMBL" id="QLMJ01000003">
    <property type="protein sequence ID" value="RAK40400.1"/>
    <property type="molecule type" value="Genomic_DNA"/>
</dbReference>
<dbReference type="GO" id="GO:0006508">
    <property type="term" value="P:proteolysis"/>
    <property type="evidence" value="ECO:0007669"/>
    <property type="project" value="UniProtKB-KW"/>
</dbReference>
<dbReference type="AlphaFoldDB" id="A0A327ZGB2"/>
<keyword evidence="3 5" id="KW-0378">Hydrolase</keyword>
<dbReference type="InterPro" id="IPR013783">
    <property type="entry name" value="Ig-like_fold"/>
</dbReference>
<keyword evidence="2 5" id="KW-0645">Protease</keyword>
<evidence type="ECO:0000256" key="1">
    <source>
        <dbReference type="ARBA" id="ARBA00011073"/>
    </source>
</evidence>
<dbReference type="PROSITE" id="PS51318">
    <property type="entry name" value="TAT"/>
    <property type="match status" value="1"/>
</dbReference>
<evidence type="ECO:0000259" key="8">
    <source>
        <dbReference type="Pfam" id="PF12245"/>
    </source>
</evidence>
<dbReference type="GO" id="GO:0005975">
    <property type="term" value="P:carbohydrate metabolic process"/>
    <property type="evidence" value="ECO:0007669"/>
    <property type="project" value="UniProtKB-ARBA"/>
</dbReference>
<dbReference type="Pfam" id="PF12245">
    <property type="entry name" value="Big_3_2"/>
    <property type="match status" value="1"/>
</dbReference>
<evidence type="ECO:0000259" key="7">
    <source>
        <dbReference type="Pfam" id="PF00082"/>
    </source>
</evidence>
<dbReference type="PANTHER" id="PTHR43806:SF11">
    <property type="entry name" value="CEREVISIN-RELATED"/>
    <property type="match status" value="1"/>
</dbReference>
<dbReference type="InterPro" id="IPR050131">
    <property type="entry name" value="Peptidase_S8_subtilisin-like"/>
</dbReference>
<feature type="domain" description="Ig-like" evidence="8">
    <location>
        <begin position="485"/>
        <end position="513"/>
    </location>
</feature>
<dbReference type="PROSITE" id="PS00137">
    <property type="entry name" value="SUBTILASE_HIS"/>
    <property type="match status" value="1"/>
</dbReference>
<organism evidence="9 10">
    <name type="scientific">Actinoplanes lutulentus</name>
    <dbReference type="NCBI Taxonomy" id="1287878"/>
    <lineage>
        <taxon>Bacteria</taxon>
        <taxon>Bacillati</taxon>
        <taxon>Actinomycetota</taxon>
        <taxon>Actinomycetes</taxon>
        <taxon>Micromonosporales</taxon>
        <taxon>Micromonosporaceae</taxon>
        <taxon>Actinoplanes</taxon>
    </lineage>
</organism>
<dbReference type="Gene3D" id="3.40.50.200">
    <property type="entry name" value="Peptidase S8/S53 domain"/>
    <property type="match status" value="1"/>
</dbReference>
<dbReference type="SUPFAM" id="SSF52743">
    <property type="entry name" value="Subtilisin-like"/>
    <property type="match status" value="1"/>
</dbReference>
<name>A0A327ZGB2_9ACTN</name>
<comment type="similarity">
    <text evidence="1 5">Belongs to the peptidase S8 family.</text>
</comment>
<feature type="chain" id="PRO_5016254077" evidence="6">
    <location>
        <begin position="33"/>
        <end position="603"/>
    </location>
</feature>
<evidence type="ECO:0000313" key="10">
    <source>
        <dbReference type="Proteomes" id="UP000249341"/>
    </source>
</evidence>